<organism evidence="2 3">
    <name type="scientific">Alpinimonas psychrophila</name>
    <dbReference type="NCBI Taxonomy" id="748908"/>
    <lineage>
        <taxon>Bacteria</taxon>
        <taxon>Bacillati</taxon>
        <taxon>Actinomycetota</taxon>
        <taxon>Actinomycetes</taxon>
        <taxon>Micrococcales</taxon>
        <taxon>Microbacteriaceae</taxon>
        <taxon>Alpinimonas</taxon>
    </lineage>
</organism>
<reference evidence="2 3" key="1">
    <citation type="submission" date="2020-07" db="EMBL/GenBank/DDBJ databases">
        <title>Sequencing the genomes of 1000 actinobacteria strains.</title>
        <authorList>
            <person name="Klenk H.-P."/>
        </authorList>
    </citation>
    <scope>NUCLEOTIDE SEQUENCE [LARGE SCALE GENOMIC DNA]</scope>
    <source>
        <strain evidence="2 3">DSM 23737</strain>
    </source>
</reference>
<evidence type="ECO:0000313" key="2">
    <source>
        <dbReference type="EMBL" id="MBA8829190.1"/>
    </source>
</evidence>
<feature type="transmembrane region" description="Helical" evidence="1">
    <location>
        <begin position="72"/>
        <end position="91"/>
    </location>
</feature>
<name>A0A7W3JU49_9MICO</name>
<feature type="transmembrane region" description="Helical" evidence="1">
    <location>
        <begin position="12"/>
        <end position="31"/>
    </location>
</feature>
<comment type="caution">
    <text evidence="2">The sequence shown here is derived from an EMBL/GenBank/DDBJ whole genome shotgun (WGS) entry which is preliminary data.</text>
</comment>
<feature type="transmembrane region" description="Helical" evidence="1">
    <location>
        <begin position="166"/>
        <end position="189"/>
    </location>
</feature>
<feature type="transmembrane region" description="Helical" evidence="1">
    <location>
        <begin position="284"/>
        <end position="305"/>
    </location>
</feature>
<sequence length="376" mass="40700">MPLSKISNAHTGLAVAAFALLFGGHGILVFLTGDYFLALLGLVIYFVMALAFAITYAVLLWRARRRVSLRRLPVTLLGFLLLVIVSIAWSPDRVTSILTAAVLVLTTIIGLGIALLLPWRDLIRALGTTLRWLLALSLAFEIYVFGFGNGNGFDNGFYNGFDNGVIHGIVGAGNELGFLALIALIVFSLQLVDGTVWRIWGIAWLAVALGTLALTHSPTVLLPAAAVLLVLGFALWARATSPLARRGVYAVAALVLLGIGTWGVFGVLTGGLTIWNIPNTWRDIWGRLGIIGLVVCGFFVLSTTWRAWFVAIDRPRWDLNDQRPFTANSLLPLLILVALLTQSVLSRPQLDQSGWALLVICAVMMKSPGRVHGARP</sequence>
<dbReference type="RefSeq" id="WP_182484633.1">
    <property type="nucleotide sequence ID" value="NZ_JACGWU010000003.1"/>
</dbReference>
<feature type="transmembrane region" description="Helical" evidence="1">
    <location>
        <begin position="196"/>
        <end position="214"/>
    </location>
</feature>
<dbReference type="Proteomes" id="UP000524237">
    <property type="component" value="Unassembled WGS sequence"/>
</dbReference>
<keyword evidence="1" id="KW-0472">Membrane</keyword>
<evidence type="ECO:0008006" key="4">
    <source>
        <dbReference type="Google" id="ProtNLM"/>
    </source>
</evidence>
<dbReference type="EMBL" id="JACGWU010000003">
    <property type="protein sequence ID" value="MBA8829190.1"/>
    <property type="molecule type" value="Genomic_DNA"/>
</dbReference>
<dbReference type="AlphaFoldDB" id="A0A7W3JU49"/>
<feature type="transmembrane region" description="Helical" evidence="1">
    <location>
        <begin position="325"/>
        <end position="346"/>
    </location>
</feature>
<protein>
    <recommendedName>
        <fullName evidence="4">O-antigen ligase</fullName>
    </recommendedName>
</protein>
<proteinExistence type="predicted"/>
<gene>
    <name evidence="2" type="ORF">FB555_001293</name>
</gene>
<feature type="transmembrane region" description="Helical" evidence="1">
    <location>
        <begin position="249"/>
        <end position="272"/>
    </location>
</feature>
<evidence type="ECO:0000313" key="3">
    <source>
        <dbReference type="Proteomes" id="UP000524237"/>
    </source>
</evidence>
<accession>A0A7W3JU49</accession>
<evidence type="ECO:0000256" key="1">
    <source>
        <dbReference type="SAM" id="Phobius"/>
    </source>
</evidence>
<feature type="transmembrane region" description="Helical" evidence="1">
    <location>
        <begin position="220"/>
        <end position="237"/>
    </location>
</feature>
<feature type="transmembrane region" description="Helical" evidence="1">
    <location>
        <begin position="37"/>
        <end position="60"/>
    </location>
</feature>
<feature type="transmembrane region" description="Helical" evidence="1">
    <location>
        <begin position="97"/>
        <end position="117"/>
    </location>
</feature>
<keyword evidence="1" id="KW-0812">Transmembrane</keyword>
<feature type="transmembrane region" description="Helical" evidence="1">
    <location>
        <begin position="129"/>
        <end position="146"/>
    </location>
</feature>
<keyword evidence="1" id="KW-1133">Transmembrane helix</keyword>
<keyword evidence="3" id="KW-1185">Reference proteome</keyword>